<name>A0ABW4IZZ5_9ACTN</name>
<keyword evidence="4" id="KW-0997">Cell inner membrane</keyword>
<evidence type="ECO:0000256" key="7">
    <source>
        <dbReference type="ARBA" id="ARBA00022989"/>
    </source>
</evidence>
<keyword evidence="7 12" id="KW-1133">Transmembrane helix</keyword>
<feature type="transmembrane region" description="Helical" evidence="12">
    <location>
        <begin position="231"/>
        <end position="250"/>
    </location>
</feature>
<evidence type="ECO:0000256" key="6">
    <source>
        <dbReference type="ARBA" id="ARBA00022723"/>
    </source>
</evidence>
<keyword evidence="9" id="KW-0408">Iron</keyword>
<dbReference type="Pfam" id="PF00487">
    <property type="entry name" value="FA_desaturase"/>
    <property type="match status" value="1"/>
</dbReference>
<protein>
    <submittedName>
        <fullName evidence="14">Alkane 1-monooxygenase</fullName>
    </submittedName>
</protein>
<dbReference type="CDD" id="cd03512">
    <property type="entry name" value="Alkane-hydroxylase"/>
    <property type="match status" value="1"/>
</dbReference>
<feature type="transmembrane region" description="Helical" evidence="12">
    <location>
        <begin position="256"/>
        <end position="274"/>
    </location>
</feature>
<organism evidence="14 15">
    <name type="scientific">Streptomyces caeni</name>
    <dbReference type="NCBI Taxonomy" id="2307231"/>
    <lineage>
        <taxon>Bacteria</taxon>
        <taxon>Bacillati</taxon>
        <taxon>Actinomycetota</taxon>
        <taxon>Actinomycetes</taxon>
        <taxon>Kitasatosporales</taxon>
        <taxon>Streptomycetaceae</taxon>
        <taxon>Streptomyces</taxon>
    </lineage>
</organism>
<evidence type="ECO:0000256" key="10">
    <source>
        <dbReference type="ARBA" id="ARBA00023033"/>
    </source>
</evidence>
<dbReference type="InterPro" id="IPR033885">
    <property type="entry name" value="AlkB/XylM"/>
</dbReference>
<keyword evidence="8" id="KW-0560">Oxidoreductase</keyword>
<accession>A0ABW4IZZ5</accession>
<dbReference type="RefSeq" id="WP_381090338.1">
    <property type="nucleotide sequence ID" value="NZ_JBHUDX010000097.1"/>
</dbReference>
<evidence type="ECO:0000256" key="4">
    <source>
        <dbReference type="ARBA" id="ARBA00022519"/>
    </source>
</evidence>
<keyword evidence="11 12" id="KW-0472">Membrane</keyword>
<evidence type="ECO:0000256" key="8">
    <source>
        <dbReference type="ARBA" id="ARBA00023002"/>
    </source>
</evidence>
<comment type="caution">
    <text evidence="14">The sequence shown here is derived from an EMBL/GenBank/DDBJ whole genome shotgun (WGS) entry which is preliminary data.</text>
</comment>
<reference evidence="15" key="1">
    <citation type="journal article" date="2019" name="Int. J. Syst. Evol. Microbiol.">
        <title>The Global Catalogue of Microorganisms (GCM) 10K type strain sequencing project: providing services to taxonomists for standard genome sequencing and annotation.</title>
        <authorList>
            <consortium name="The Broad Institute Genomics Platform"/>
            <consortium name="The Broad Institute Genome Sequencing Center for Infectious Disease"/>
            <person name="Wu L."/>
            <person name="Ma J."/>
        </authorList>
    </citation>
    <scope>NUCLEOTIDE SEQUENCE [LARGE SCALE GENOMIC DNA]</scope>
    <source>
        <strain evidence="15">CGMCC 1.12470</strain>
    </source>
</reference>
<feature type="domain" description="Fatty acid desaturase" evidence="13">
    <location>
        <begin position="125"/>
        <end position="345"/>
    </location>
</feature>
<sequence length="392" mass="44040">MAGTAYPLGPSVPQVTWRDGKRYLWLLGLVLPAFPFAAWGLASATGQGIFWWVLLLVVFGVIPLVDLLVGKDSANPPDSVLVWLESDRYYRWCTYLFLPLQYAGLVLACWLWSRPGLSAVDKAGLTVTLGIVAGFGINTAHELGHKKDALERRLARIALAQTCYGHFYIEHNRGHHVRVATPEDPASSRLGQSFWAFLPRSVYGSARSGWHLEKERLARLGKGPWTLRNDVLGAWAMSAVLFAALTAVFGPGVLPYLAVQAVIGFCLLEVVNYLEHYGLLRQKTPSGRYERCTPQHSWNSDDIASNVFLYHLQRHSDHHANPTRRYQALRHFEDSPQLPTGYAGMILLAVVPPLWRRVMDPRLLAHYDGDVTRASIHPRTRDRVLARHGVRR</sequence>
<dbReference type="EMBL" id="JBHUDX010000097">
    <property type="protein sequence ID" value="MFD1662523.1"/>
    <property type="molecule type" value="Genomic_DNA"/>
</dbReference>
<evidence type="ECO:0000313" key="14">
    <source>
        <dbReference type="EMBL" id="MFD1662523.1"/>
    </source>
</evidence>
<evidence type="ECO:0000259" key="13">
    <source>
        <dbReference type="Pfam" id="PF00487"/>
    </source>
</evidence>
<proteinExistence type="inferred from homology"/>
<evidence type="ECO:0000256" key="11">
    <source>
        <dbReference type="ARBA" id="ARBA00023136"/>
    </source>
</evidence>
<keyword evidence="15" id="KW-1185">Reference proteome</keyword>
<keyword evidence="10" id="KW-0503">Monooxygenase</keyword>
<evidence type="ECO:0000313" key="15">
    <source>
        <dbReference type="Proteomes" id="UP001597261"/>
    </source>
</evidence>
<feature type="transmembrane region" description="Helical" evidence="12">
    <location>
        <begin position="49"/>
        <end position="69"/>
    </location>
</feature>
<feature type="transmembrane region" description="Helical" evidence="12">
    <location>
        <begin position="23"/>
        <end position="42"/>
    </location>
</feature>
<evidence type="ECO:0000256" key="9">
    <source>
        <dbReference type="ARBA" id="ARBA00023004"/>
    </source>
</evidence>
<dbReference type="Proteomes" id="UP001597261">
    <property type="component" value="Unassembled WGS sequence"/>
</dbReference>
<dbReference type="InterPro" id="IPR005804">
    <property type="entry name" value="FA_desaturase_dom"/>
</dbReference>
<dbReference type="PANTHER" id="PTHR38674">
    <property type="entry name" value="ALKANE 1-MONOOXYGENASE 1"/>
    <property type="match status" value="1"/>
</dbReference>
<keyword evidence="6" id="KW-0479">Metal-binding</keyword>
<comment type="similarity">
    <text evidence="2">Belongs to the fatty acid desaturase type 1 family. AlkB subfamily.</text>
</comment>
<evidence type="ECO:0000256" key="5">
    <source>
        <dbReference type="ARBA" id="ARBA00022692"/>
    </source>
</evidence>
<keyword evidence="5 12" id="KW-0812">Transmembrane</keyword>
<evidence type="ECO:0000256" key="12">
    <source>
        <dbReference type="SAM" id="Phobius"/>
    </source>
</evidence>
<evidence type="ECO:0000256" key="1">
    <source>
        <dbReference type="ARBA" id="ARBA00004429"/>
    </source>
</evidence>
<evidence type="ECO:0000256" key="2">
    <source>
        <dbReference type="ARBA" id="ARBA00010823"/>
    </source>
</evidence>
<dbReference type="PANTHER" id="PTHR38674:SF1">
    <property type="entry name" value="ALKANE 1-MONOOXYGENASE 1"/>
    <property type="match status" value="1"/>
</dbReference>
<evidence type="ECO:0000256" key="3">
    <source>
        <dbReference type="ARBA" id="ARBA00022475"/>
    </source>
</evidence>
<comment type="subcellular location">
    <subcellularLocation>
        <location evidence="1">Cell inner membrane</location>
        <topology evidence="1">Multi-pass membrane protein</topology>
    </subcellularLocation>
</comment>
<keyword evidence="3" id="KW-1003">Cell membrane</keyword>
<gene>
    <name evidence="14" type="ORF">ACFSL4_31205</name>
</gene>
<feature type="transmembrane region" description="Helical" evidence="12">
    <location>
        <begin position="89"/>
        <end position="112"/>
    </location>
</feature>